<name>A0ABR0AJP5_9CRUS</name>
<protein>
    <submittedName>
        <fullName evidence="1">Uncharacterized protein</fullName>
    </submittedName>
</protein>
<dbReference type="Proteomes" id="UP001234178">
    <property type="component" value="Unassembled WGS sequence"/>
</dbReference>
<keyword evidence="2" id="KW-1185">Reference proteome</keyword>
<sequence>MRIFRHSYRNIEGHVKSCSISIRSASFAAAANMFPPKSFELISILTVLAILYCDGAPQYGPVYYLPHYYVLVPITEAPVTNATAQDLPTFRILCNPLSTCKTNAGCSRNLILKSCRSILGTKKHCCV</sequence>
<dbReference type="EMBL" id="JAOYFB010000038">
    <property type="protein sequence ID" value="KAK4025338.1"/>
    <property type="molecule type" value="Genomic_DNA"/>
</dbReference>
<evidence type="ECO:0000313" key="1">
    <source>
        <dbReference type="EMBL" id="KAK4025338.1"/>
    </source>
</evidence>
<proteinExistence type="predicted"/>
<reference evidence="1 2" key="1">
    <citation type="journal article" date="2023" name="Nucleic Acids Res.">
        <title>The hologenome of Daphnia magna reveals possible DNA methylation and microbiome-mediated evolution of the host genome.</title>
        <authorList>
            <person name="Chaturvedi A."/>
            <person name="Li X."/>
            <person name="Dhandapani V."/>
            <person name="Marshall H."/>
            <person name="Kissane S."/>
            <person name="Cuenca-Cambronero M."/>
            <person name="Asole G."/>
            <person name="Calvet F."/>
            <person name="Ruiz-Romero M."/>
            <person name="Marangio P."/>
            <person name="Guigo R."/>
            <person name="Rago D."/>
            <person name="Mirbahai L."/>
            <person name="Eastwood N."/>
            <person name="Colbourne J.K."/>
            <person name="Zhou J."/>
            <person name="Mallon E."/>
            <person name="Orsini L."/>
        </authorList>
    </citation>
    <scope>NUCLEOTIDE SEQUENCE [LARGE SCALE GENOMIC DNA]</scope>
    <source>
        <strain evidence="1">LRV0_1</strain>
    </source>
</reference>
<gene>
    <name evidence="1" type="ORF">OUZ56_014411</name>
</gene>
<organism evidence="1 2">
    <name type="scientific">Daphnia magna</name>
    <dbReference type="NCBI Taxonomy" id="35525"/>
    <lineage>
        <taxon>Eukaryota</taxon>
        <taxon>Metazoa</taxon>
        <taxon>Ecdysozoa</taxon>
        <taxon>Arthropoda</taxon>
        <taxon>Crustacea</taxon>
        <taxon>Branchiopoda</taxon>
        <taxon>Diplostraca</taxon>
        <taxon>Cladocera</taxon>
        <taxon>Anomopoda</taxon>
        <taxon>Daphniidae</taxon>
        <taxon>Daphnia</taxon>
    </lineage>
</organism>
<comment type="caution">
    <text evidence="1">The sequence shown here is derived from an EMBL/GenBank/DDBJ whole genome shotgun (WGS) entry which is preliminary data.</text>
</comment>
<accession>A0ABR0AJP5</accession>
<evidence type="ECO:0000313" key="2">
    <source>
        <dbReference type="Proteomes" id="UP001234178"/>
    </source>
</evidence>